<keyword evidence="2" id="KW-1185">Reference proteome</keyword>
<organism evidence="1 2">
    <name type="scientific">Roseovarius azorensis</name>
    <dbReference type="NCBI Taxonomy" id="1287727"/>
    <lineage>
        <taxon>Bacteria</taxon>
        <taxon>Pseudomonadati</taxon>
        <taxon>Pseudomonadota</taxon>
        <taxon>Alphaproteobacteria</taxon>
        <taxon>Rhodobacterales</taxon>
        <taxon>Roseobacteraceae</taxon>
        <taxon>Roseovarius</taxon>
    </lineage>
</organism>
<sequence length="99" mass="9733">MTAAAAASSGDGVLIGSLFGIAFGDAEIGDMLTLATTGVFEMPKPSTDVLAVGDPVYWDDSAGLATSDDDTGNNNLIGVAVTAAGNPSSAVNVRLNGSI</sequence>
<dbReference type="PIRSF" id="PIRSF030771">
    <property type="entry name" value="UCP030771"/>
    <property type="match status" value="1"/>
</dbReference>
<dbReference type="OrthoDB" id="5365964at2"/>
<dbReference type="Pfam" id="PF09956">
    <property type="entry name" value="Phage_cement_2"/>
    <property type="match status" value="1"/>
</dbReference>
<protein>
    <submittedName>
        <fullName evidence="1">Predicted phage recombinase, RecA/RadA family</fullName>
    </submittedName>
</protein>
<dbReference type="InterPro" id="IPR011231">
    <property type="entry name" value="Phage_VT1-Sakai_H0018"/>
</dbReference>
<proteinExistence type="predicted"/>
<dbReference type="RefSeq" id="WP_093038735.1">
    <property type="nucleotide sequence ID" value="NZ_FOAG01000012.1"/>
</dbReference>
<dbReference type="Proteomes" id="UP000199582">
    <property type="component" value="Unassembled WGS sequence"/>
</dbReference>
<reference evidence="1 2" key="1">
    <citation type="submission" date="2016-10" db="EMBL/GenBank/DDBJ databases">
        <authorList>
            <person name="de Groot N.N."/>
        </authorList>
    </citation>
    <scope>NUCLEOTIDE SEQUENCE [LARGE SCALE GENOMIC DNA]</scope>
    <source>
        <strain evidence="1 2">DSM 100674</strain>
    </source>
</reference>
<gene>
    <name evidence="1" type="ORF">SAMN05443999_1121</name>
</gene>
<accession>A0A1H7V9H4</accession>
<dbReference type="EMBL" id="FOAG01000012">
    <property type="protein sequence ID" value="SEM05407.1"/>
    <property type="molecule type" value="Genomic_DNA"/>
</dbReference>
<evidence type="ECO:0000313" key="2">
    <source>
        <dbReference type="Proteomes" id="UP000199582"/>
    </source>
</evidence>
<dbReference type="STRING" id="1287727.SAMN05443999_1121"/>
<name>A0A1H7V9H4_9RHOB</name>
<dbReference type="AlphaFoldDB" id="A0A1H7V9H4"/>
<evidence type="ECO:0000313" key="1">
    <source>
        <dbReference type="EMBL" id="SEM05407.1"/>
    </source>
</evidence>